<dbReference type="EMBL" id="BMAT01003472">
    <property type="protein sequence ID" value="GFS26415.1"/>
    <property type="molecule type" value="Genomic_DNA"/>
</dbReference>
<evidence type="ECO:0000313" key="2">
    <source>
        <dbReference type="Proteomes" id="UP000762676"/>
    </source>
</evidence>
<reference evidence="1 2" key="1">
    <citation type="journal article" date="2021" name="Elife">
        <title>Chloroplast acquisition without the gene transfer in kleptoplastic sea slugs, Plakobranchus ocellatus.</title>
        <authorList>
            <person name="Maeda T."/>
            <person name="Takahashi S."/>
            <person name="Yoshida T."/>
            <person name="Shimamura S."/>
            <person name="Takaki Y."/>
            <person name="Nagai Y."/>
            <person name="Toyoda A."/>
            <person name="Suzuki Y."/>
            <person name="Arimoto A."/>
            <person name="Ishii H."/>
            <person name="Satoh N."/>
            <person name="Nishiyama T."/>
            <person name="Hasebe M."/>
            <person name="Maruyama T."/>
            <person name="Minagawa J."/>
            <person name="Obokata J."/>
            <person name="Shigenobu S."/>
        </authorList>
    </citation>
    <scope>NUCLEOTIDE SEQUENCE [LARGE SCALE GENOMIC DNA]</scope>
</reference>
<dbReference type="SUPFAM" id="SSF56219">
    <property type="entry name" value="DNase I-like"/>
    <property type="match status" value="1"/>
</dbReference>
<keyword evidence="1" id="KW-0255">Endonuclease</keyword>
<dbReference type="AlphaFoldDB" id="A0AAV4JVG6"/>
<sequence length="387" mass="44281">MEAASVGDSDTWNGILGRHGDGNCNDNGRLLLGFCAEHQLTITNTVFQQKDRLKTTWMHPRSKHWHLLDYILVRKQDLRDVLHTRVMPSAEYSTDHRLVRCKLNLKFKPKPKRKAKPLKKINVSKLSIEEIVAKFEADLEKNLNALPDLDNPTPENLWDNLKSSILKSSEVTLGYTKRLHRDWFEENNQEVQDLLAQKRAAHQAHLAQPSCTAKKASFRHACTILQHKLRVMQNNWWEDLAKITQQCADIGDYRRFYEALKTVYGPTHQIQSPLRSSDGQQLLTEKPDILTRWAEHFNTLFSTDRSVQGAALHRIPHLPLIEELDDPPTIEETITAIGQLKSHKAAGIDGIPPEIWKKGGIILDDLEKKADSVDSLSESERQQVLGW</sequence>
<proteinExistence type="predicted"/>
<evidence type="ECO:0000313" key="1">
    <source>
        <dbReference type="EMBL" id="GFS26415.1"/>
    </source>
</evidence>
<organism evidence="1 2">
    <name type="scientific">Elysia marginata</name>
    <dbReference type="NCBI Taxonomy" id="1093978"/>
    <lineage>
        <taxon>Eukaryota</taxon>
        <taxon>Metazoa</taxon>
        <taxon>Spiralia</taxon>
        <taxon>Lophotrochozoa</taxon>
        <taxon>Mollusca</taxon>
        <taxon>Gastropoda</taxon>
        <taxon>Heterobranchia</taxon>
        <taxon>Euthyneura</taxon>
        <taxon>Panpulmonata</taxon>
        <taxon>Sacoglossa</taxon>
        <taxon>Placobranchoidea</taxon>
        <taxon>Plakobranchidae</taxon>
        <taxon>Elysia</taxon>
    </lineage>
</organism>
<dbReference type="InterPro" id="IPR036691">
    <property type="entry name" value="Endo/exonu/phosph_ase_sf"/>
</dbReference>
<protein>
    <submittedName>
        <fullName evidence="1">Endonuclease-reverse transcriptase</fullName>
    </submittedName>
</protein>
<keyword evidence="1" id="KW-0540">Nuclease</keyword>
<accession>A0AAV4JVG6</accession>
<dbReference type="Proteomes" id="UP000762676">
    <property type="component" value="Unassembled WGS sequence"/>
</dbReference>
<keyword evidence="1" id="KW-0378">Hydrolase</keyword>
<gene>
    <name evidence="1" type="ORF">ElyMa_001717700</name>
</gene>
<keyword evidence="2" id="KW-1185">Reference proteome</keyword>
<dbReference type="GO" id="GO:0004519">
    <property type="term" value="F:endonuclease activity"/>
    <property type="evidence" value="ECO:0007669"/>
    <property type="project" value="UniProtKB-KW"/>
</dbReference>
<comment type="caution">
    <text evidence="1">The sequence shown here is derived from an EMBL/GenBank/DDBJ whole genome shotgun (WGS) entry which is preliminary data.</text>
</comment>
<name>A0AAV4JVG6_9GAST</name>
<dbReference type="Gene3D" id="3.60.10.10">
    <property type="entry name" value="Endonuclease/exonuclease/phosphatase"/>
    <property type="match status" value="1"/>
</dbReference>